<dbReference type="PROSITE" id="PS50089">
    <property type="entry name" value="ZF_RING_2"/>
    <property type="match status" value="1"/>
</dbReference>
<name>A0A7S1AY33_NOCSC</name>
<dbReference type="GO" id="GO:0006511">
    <property type="term" value="P:ubiquitin-dependent protein catabolic process"/>
    <property type="evidence" value="ECO:0007669"/>
    <property type="project" value="TreeGrafter"/>
</dbReference>
<keyword evidence="1" id="KW-0479">Metal-binding</keyword>
<dbReference type="InterPro" id="IPR013083">
    <property type="entry name" value="Znf_RING/FYVE/PHD"/>
</dbReference>
<gene>
    <name evidence="7" type="ORF">NSCI0253_LOCUS43276</name>
</gene>
<evidence type="ECO:0000256" key="1">
    <source>
        <dbReference type="ARBA" id="ARBA00022723"/>
    </source>
</evidence>
<dbReference type="PANTHER" id="PTHR45931:SF3">
    <property type="entry name" value="RING ZINC FINGER-CONTAINING PROTEIN"/>
    <property type="match status" value="1"/>
</dbReference>
<keyword evidence="2 4" id="KW-0863">Zinc-finger</keyword>
<accession>A0A7S1AY33</accession>
<organism evidence="7">
    <name type="scientific">Noctiluca scintillans</name>
    <name type="common">Sea sparkle</name>
    <name type="synonym">Red tide dinoflagellate</name>
    <dbReference type="NCBI Taxonomy" id="2966"/>
    <lineage>
        <taxon>Eukaryota</taxon>
        <taxon>Sar</taxon>
        <taxon>Alveolata</taxon>
        <taxon>Dinophyceae</taxon>
        <taxon>Noctilucales</taxon>
        <taxon>Noctilucaceae</taxon>
        <taxon>Noctiluca</taxon>
    </lineage>
</organism>
<keyword evidence="5" id="KW-1133">Transmembrane helix</keyword>
<dbReference type="AlphaFoldDB" id="A0A7S1AY33"/>
<feature type="transmembrane region" description="Helical" evidence="5">
    <location>
        <begin position="151"/>
        <end position="177"/>
    </location>
</feature>
<feature type="domain" description="RING-type" evidence="6">
    <location>
        <begin position="217"/>
        <end position="260"/>
    </location>
</feature>
<evidence type="ECO:0000313" key="7">
    <source>
        <dbReference type="EMBL" id="CAD8868920.1"/>
    </source>
</evidence>
<keyword evidence="5" id="KW-0812">Transmembrane</keyword>
<evidence type="ECO:0000256" key="4">
    <source>
        <dbReference type="PROSITE-ProRule" id="PRU00175"/>
    </source>
</evidence>
<keyword evidence="3" id="KW-0862">Zinc</keyword>
<sequence length="278" mass="31328">MSSPAAPPREVLIRGASRTVRASFEVVMDLGFEQLERFWLLAAMFLVLGMFFVLVWSEWTFKTHSEDACDQPLAMMLRMLNILFAFHAFEREIVRHLLRYDPTLEAVEPFRVRMFRSSTRLATILWPIAGTAMLLRAHACSAELKRAVEVVIGYYAFVAVTVVILPACFLSVLLCLVRRGLVSPRRRNAAPEELLDELPIVEFDAKLFESRDLASSCSICLDAFCAEQPIVRTPCTSGHIYHAECLRGWLQCARTCPLCRQDLTVPGADNPEAGLEMA</sequence>
<dbReference type="EMBL" id="HBFQ01061125">
    <property type="protein sequence ID" value="CAD8868920.1"/>
    <property type="molecule type" value="Transcribed_RNA"/>
</dbReference>
<reference evidence="7" key="1">
    <citation type="submission" date="2021-01" db="EMBL/GenBank/DDBJ databases">
        <authorList>
            <person name="Corre E."/>
            <person name="Pelletier E."/>
            <person name="Niang G."/>
            <person name="Scheremetjew M."/>
            <person name="Finn R."/>
            <person name="Kale V."/>
            <person name="Holt S."/>
            <person name="Cochrane G."/>
            <person name="Meng A."/>
            <person name="Brown T."/>
            <person name="Cohen L."/>
        </authorList>
    </citation>
    <scope>NUCLEOTIDE SEQUENCE</scope>
</reference>
<evidence type="ECO:0000256" key="5">
    <source>
        <dbReference type="SAM" id="Phobius"/>
    </source>
</evidence>
<evidence type="ECO:0000256" key="2">
    <source>
        <dbReference type="ARBA" id="ARBA00022771"/>
    </source>
</evidence>
<keyword evidence="5" id="KW-0472">Membrane</keyword>
<feature type="transmembrane region" description="Helical" evidence="5">
    <location>
        <begin position="121"/>
        <end position="139"/>
    </location>
</feature>
<dbReference type="PANTHER" id="PTHR45931">
    <property type="entry name" value="SI:CH211-59O9.10"/>
    <property type="match status" value="1"/>
</dbReference>
<protein>
    <recommendedName>
        <fullName evidence="6">RING-type domain-containing protein</fullName>
    </recommendedName>
</protein>
<dbReference type="Pfam" id="PF13639">
    <property type="entry name" value="zf-RING_2"/>
    <property type="match status" value="1"/>
</dbReference>
<evidence type="ECO:0000259" key="6">
    <source>
        <dbReference type="PROSITE" id="PS50089"/>
    </source>
</evidence>
<dbReference type="Gene3D" id="3.30.40.10">
    <property type="entry name" value="Zinc/RING finger domain, C3HC4 (zinc finger)"/>
    <property type="match status" value="1"/>
</dbReference>
<dbReference type="InterPro" id="IPR051834">
    <property type="entry name" value="RING_finger_E3_ligase"/>
</dbReference>
<proteinExistence type="predicted"/>
<evidence type="ECO:0000256" key="3">
    <source>
        <dbReference type="ARBA" id="ARBA00022833"/>
    </source>
</evidence>
<dbReference type="SUPFAM" id="SSF57850">
    <property type="entry name" value="RING/U-box"/>
    <property type="match status" value="1"/>
</dbReference>
<feature type="transmembrane region" description="Helical" evidence="5">
    <location>
        <begin position="38"/>
        <end position="59"/>
    </location>
</feature>
<dbReference type="GO" id="GO:0061630">
    <property type="term" value="F:ubiquitin protein ligase activity"/>
    <property type="evidence" value="ECO:0007669"/>
    <property type="project" value="TreeGrafter"/>
</dbReference>
<dbReference type="GO" id="GO:0005634">
    <property type="term" value="C:nucleus"/>
    <property type="evidence" value="ECO:0007669"/>
    <property type="project" value="TreeGrafter"/>
</dbReference>
<dbReference type="GO" id="GO:0008270">
    <property type="term" value="F:zinc ion binding"/>
    <property type="evidence" value="ECO:0007669"/>
    <property type="project" value="UniProtKB-KW"/>
</dbReference>
<dbReference type="InterPro" id="IPR001841">
    <property type="entry name" value="Znf_RING"/>
</dbReference>